<sequence length="197" mass="23031">MAELVRQDMFEAVLLRGLDSSKNDLIKSGLDFWSTKDAIDELKRLIPLVAKKFLGKYGEGQKFTVVKAFPMLSRIVQRWYKTFMRRMIAKCGERNPWRVTFSEYLSIDLFNIMQQIIARSSYGVICMSTKKRITIVFSNDARVRNVFCELMDCKILKKDFLKRLAKGKGKVEAVINTEKQFGTTYLLEKEEITFDFY</sequence>
<name>A0A6S7GML3_PARCT</name>
<protein>
    <submittedName>
        <fullName evidence="1">Uncharacterized protein</fullName>
    </submittedName>
</protein>
<evidence type="ECO:0000313" key="2">
    <source>
        <dbReference type="Proteomes" id="UP001152795"/>
    </source>
</evidence>
<gene>
    <name evidence="1" type="ORF">PACLA_8A077497</name>
</gene>
<dbReference type="OrthoDB" id="5963256at2759"/>
<keyword evidence="2" id="KW-1185">Reference proteome</keyword>
<comment type="caution">
    <text evidence="1">The sequence shown here is derived from an EMBL/GenBank/DDBJ whole genome shotgun (WGS) entry which is preliminary data.</text>
</comment>
<organism evidence="1 2">
    <name type="scientific">Paramuricea clavata</name>
    <name type="common">Red gorgonian</name>
    <name type="synonym">Violescent sea-whip</name>
    <dbReference type="NCBI Taxonomy" id="317549"/>
    <lineage>
        <taxon>Eukaryota</taxon>
        <taxon>Metazoa</taxon>
        <taxon>Cnidaria</taxon>
        <taxon>Anthozoa</taxon>
        <taxon>Octocorallia</taxon>
        <taxon>Malacalcyonacea</taxon>
        <taxon>Plexauridae</taxon>
        <taxon>Paramuricea</taxon>
    </lineage>
</organism>
<proteinExistence type="predicted"/>
<dbReference type="Proteomes" id="UP001152795">
    <property type="component" value="Unassembled WGS sequence"/>
</dbReference>
<dbReference type="AlphaFoldDB" id="A0A6S7GML3"/>
<dbReference type="EMBL" id="CACRXK020002133">
    <property type="protein sequence ID" value="CAB3992833.1"/>
    <property type="molecule type" value="Genomic_DNA"/>
</dbReference>
<reference evidence="1" key="1">
    <citation type="submission" date="2020-04" db="EMBL/GenBank/DDBJ databases">
        <authorList>
            <person name="Alioto T."/>
            <person name="Alioto T."/>
            <person name="Gomez Garrido J."/>
        </authorList>
    </citation>
    <scope>NUCLEOTIDE SEQUENCE</scope>
    <source>
        <strain evidence="1">A484AB</strain>
    </source>
</reference>
<accession>A0A6S7GML3</accession>
<evidence type="ECO:0000313" key="1">
    <source>
        <dbReference type="EMBL" id="CAB3992833.1"/>
    </source>
</evidence>